<protein>
    <submittedName>
        <fullName evidence="2">Alpha-galactosidase</fullName>
    </submittedName>
</protein>
<accession>A0A8E0MCG2</accession>
<feature type="domain" description="Glycosyl hydrolase family 36 C-terminal" evidence="1">
    <location>
        <begin position="10"/>
        <end position="64"/>
    </location>
</feature>
<organism evidence="2 3">
    <name type="scientific">Lacticaseibacillus paracasei subsp. paracasei CNCM I-4270</name>
    <dbReference type="NCBI Taxonomy" id="1256202"/>
    <lineage>
        <taxon>Bacteria</taxon>
        <taxon>Bacillati</taxon>
        <taxon>Bacillota</taxon>
        <taxon>Bacilli</taxon>
        <taxon>Lactobacillales</taxon>
        <taxon>Lactobacillaceae</taxon>
        <taxon>Lacticaseibacillus</taxon>
    </lineage>
</organism>
<proteinExistence type="predicted"/>
<dbReference type="Pfam" id="PF16874">
    <property type="entry name" value="Glyco_hydro_36C"/>
    <property type="match status" value="1"/>
</dbReference>
<name>A0A8E0MCG2_LACPA</name>
<dbReference type="Proteomes" id="UP000014249">
    <property type="component" value="Unassembled WGS sequence"/>
</dbReference>
<feature type="non-terminal residue" evidence="2">
    <location>
        <position position="1"/>
    </location>
</feature>
<evidence type="ECO:0000313" key="2">
    <source>
        <dbReference type="EMBL" id="EPC55929.1"/>
    </source>
</evidence>
<dbReference type="Gene3D" id="2.60.40.1180">
    <property type="entry name" value="Golgi alpha-mannosidase II"/>
    <property type="match status" value="1"/>
</dbReference>
<evidence type="ECO:0000313" key="3">
    <source>
        <dbReference type="Proteomes" id="UP000014249"/>
    </source>
</evidence>
<dbReference type="InterPro" id="IPR031705">
    <property type="entry name" value="Glyco_hydro_36_C"/>
</dbReference>
<evidence type="ECO:0000259" key="1">
    <source>
        <dbReference type="Pfam" id="PF16874"/>
    </source>
</evidence>
<comment type="caution">
    <text evidence="2">The sequence shown here is derived from an EMBL/GenBank/DDBJ whole genome shotgun (WGS) entry which is preliminary data.</text>
</comment>
<dbReference type="AlphaFoldDB" id="A0A8E0MCG2"/>
<dbReference type="EMBL" id="ANJX01000112">
    <property type="protein sequence ID" value="EPC55929.1"/>
    <property type="molecule type" value="Genomic_DNA"/>
</dbReference>
<dbReference type="InterPro" id="IPR013780">
    <property type="entry name" value="Glyco_hydro_b"/>
</dbReference>
<sequence length="86" mass="9342">GTGLDFSRVTSPIPHYQHVLLHYLDPRLSYQIDNTKNATGLELNHAGVTLPLAHGDFSATLMELTAVTNLPQTTATPTLDQITTQS</sequence>
<gene>
    <name evidence="2" type="ORF">Lpp77_03672</name>
</gene>
<reference evidence="2 3" key="1">
    <citation type="journal article" date="2013" name="PLoS ONE">
        <title>Lactobacillus paracasei comparative genomics: towards species pan-genome definition and exploitation of diversity.</title>
        <authorList>
            <person name="Smokvina T."/>
            <person name="Wels M."/>
            <person name="Polka J."/>
            <person name="Chervaux C."/>
            <person name="Brisse S."/>
            <person name="Boekhorst J."/>
            <person name="van Hylckama Vlieg J.E."/>
            <person name="Siezen R.J."/>
        </authorList>
    </citation>
    <scope>NUCLEOTIDE SEQUENCE [LARGE SCALE GENOMIC DNA]</scope>
    <source>
        <strain evidence="2 3">CNCM I-4270</strain>
    </source>
</reference>